<evidence type="ECO:0000256" key="2">
    <source>
        <dbReference type="ARBA" id="ARBA00009779"/>
    </source>
</evidence>
<sequence length="297" mass="31534">MLKRIGFFLLTNLAILIVLSIVLNIVSAVFGINFGNIAGANQNMGSLLVFAAVVGFTGSLISLFMSKTIAKHTMGVQMITQPTNKLQAWLLETVHSHAQKAGIGMPEVGIYEGEANAFATGASRNNAMVAVSTGLLSSMNKEEVEAVLAHEIAHVANGDMVTLTLIQGVTNTFVVFLSRIIGNFVDRAVLRNESDAPGIGYYVTSVVLDIVLGILAAIVVAYFSRHREFRADAGAAKIMGSTTPMINALARLGSVPTEELPPAVKGFGIAGSIGELLASHPSIQDRIKALRDMDVRR</sequence>
<keyword evidence="7 12" id="KW-0378">Hydrolase</keyword>
<comment type="cofactor">
    <cofactor evidence="12">
        <name>Zn(2+)</name>
        <dbReference type="ChEBI" id="CHEBI:29105"/>
    </cofactor>
    <text evidence="12">Binds 1 zinc ion per subunit.</text>
</comment>
<evidence type="ECO:0000256" key="5">
    <source>
        <dbReference type="ARBA" id="ARBA00022692"/>
    </source>
</evidence>
<feature type="domain" description="Peptidase M48" evidence="13">
    <location>
        <begin position="85"/>
        <end position="293"/>
    </location>
</feature>
<dbReference type="PANTHER" id="PTHR43221">
    <property type="entry name" value="PROTEASE HTPX"/>
    <property type="match status" value="1"/>
</dbReference>
<evidence type="ECO:0000256" key="6">
    <source>
        <dbReference type="ARBA" id="ARBA00022723"/>
    </source>
</evidence>
<evidence type="ECO:0000313" key="15">
    <source>
        <dbReference type="Proteomes" id="UP000214610"/>
    </source>
</evidence>
<accession>A0A227KP40</accession>
<feature type="transmembrane region" description="Helical" evidence="12">
    <location>
        <begin position="201"/>
        <end position="223"/>
    </location>
</feature>
<protein>
    <recommendedName>
        <fullName evidence="12">Protease HtpX homolog</fullName>
        <ecNumber evidence="12">3.4.24.-</ecNumber>
    </recommendedName>
</protein>
<keyword evidence="10 12" id="KW-0482">Metalloprotease</keyword>
<feature type="binding site" evidence="12">
    <location>
        <position position="150"/>
    </location>
    <ligand>
        <name>Zn(2+)</name>
        <dbReference type="ChEBI" id="CHEBI:29105"/>
        <note>catalytic</note>
    </ligand>
</feature>
<dbReference type="AlphaFoldDB" id="A0A227KP40"/>
<proteinExistence type="inferred from homology"/>
<comment type="subcellular location">
    <subcellularLocation>
        <location evidence="1 12">Cell membrane</location>
        <topology evidence="1 12">Multi-pass membrane protein</topology>
    </subcellularLocation>
</comment>
<evidence type="ECO:0000256" key="11">
    <source>
        <dbReference type="ARBA" id="ARBA00023136"/>
    </source>
</evidence>
<dbReference type="NCBIfam" id="NF003965">
    <property type="entry name" value="PRK05457.1"/>
    <property type="match status" value="1"/>
</dbReference>
<comment type="similarity">
    <text evidence="2 12">Belongs to the peptidase M48B family.</text>
</comment>
<dbReference type="Proteomes" id="UP000214610">
    <property type="component" value="Unassembled WGS sequence"/>
</dbReference>
<dbReference type="RefSeq" id="WP_066593507.1">
    <property type="nucleotide sequence ID" value="NZ_CAJTBZ010000019.1"/>
</dbReference>
<evidence type="ECO:0000256" key="10">
    <source>
        <dbReference type="ARBA" id="ARBA00023049"/>
    </source>
</evidence>
<evidence type="ECO:0000259" key="13">
    <source>
        <dbReference type="Pfam" id="PF01435"/>
    </source>
</evidence>
<feature type="transmembrane region" description="Helical" evidence="12">
    <location>
        <begin position="44"/>
        <end position="64"/>
    </location>
</feature>
<dbReference type="HAMAP" id="MF_00188">
    <property type="entry name" value="Pept_M48_protease_HtpX"/>
    <property type="match status" value="1"/>
</dbReference>
<dbReference type="InterPro" id="IPR050083">
    <property type="entry name" value="HtpX_protease"/>
</dbReference>
<keyword evidence="5 12" id="KW-0812">Transmembrane</keyword>
<dbReference type="CDD" id="cd07335">
    <property type="entry name" value="M48B_HtpX_like"/>
    <property type="match status" value="1"/>
</dbReference>
<evidence type="ECO:0000256" key="12">
    <source>
        <dbReference type="HAMAP-Rule" id="MF_00188"/>
    </source>
</evidence>
<reference evidence="15" key="1">
    <citation type="submission" date="2017-05" db="EMBL/GenBank/DDBJ databases">
        <title>Improved OligoMM genomes.</title>
        <authorList>
            <person name="Garzetti D."/>
        </authorList>
    </citation>
    <scope>NUCLEOTIDE SEQUENCE [LARGE SCALE GENOMIC DNA]</scope>
    <source>
        <strain evidence="15">YL45</strain>
    </source>
</reference>
<evidence type="ECO:0000256" key="3">
    <source>
        <dbReference type="ARBA" id="ARBA00022475"/>
    </source>
</evidence>
<evidence type="ECO:0000256" key="1">
    <source>
        <dbReference type="ARBA" id="ARBA00004651"/>
    </source>
</evidence>
<dbReference type="PANTHER" id="PTHR43221:SF1">
    <property type="entry name" value="PROTEASE HTPX"/>
    <property type="match status" value="1"/>
</dbReference>
<evidence type="ECO:0000256" key="9">
    <source>
        <dbReference type="ARBA" id="ARBA00022989"/>
    </source>
</evidence>
<dbReference type="GO" id="GO:0005886">
    <property type="term" value="C:plasma membrane"/>
    <property type="evidence" value="ECO:0007669"/>
    <property type="project" value="UniProtKB-SubCell"/>
</dbReference>
<evidence type="ECO:0000313" key="14">
    <source>
        <dbReference type="EMBL" id="OXE49859.1"/>
    </source>
</evidence>
<name>A0A227KP40_9BURK</name>
<dbReference type="InterPro" id="IPR001915">
    <property type="entry name" value="Peptidase_M48"/>
</dbReference>
<keyword evidence="6 12" id="KW-0479">Metal-binding</keyword>
<keyword evidence="9 12" id="KW-1133">Transmembrane helix</keyword>
<dbReference type="EC" id="3.4.24.-" evidence="12"/>
<dbReference type="InterPro" id="IPR022919">
    <property type="entry name" value="Pept_M48_protease_HtpX"/>
</dbReference>
<feature type="active site" evidence="12">
    <location>
        <position position="151"/>
    </location>
</feature>
<dbReference type="GO" id="GO:0008270">
    <property type="term" value="F:zinc ion binding"/>
    <property type="evidence" value="ECO:0007669"/>
    <property type="project" value="UniProtKB-UniRule"/>
</dbReference>
<keyword evidence="4 12" id="KW-0645">Protease</keyword>
<organism evidence="14 15">
    <name type="scientific">Turicimonas muris</name>
    <dbReference type="NCBI Taxonomy" id="1796652"/>
    <lineage>
        <taxon>Bacteria</taxon>
        <taxon>Pseudomonadati</taxon>
        <taxon>Pseudomonadota</taxon>
        <taxon>Betaproteobacteria</taxon>
        <taxon>Burkholderiales</taxon>
        <taxon>Sutterellaceae</taxon>
        <taxon>Turicimonas</taxon>
    </lineage>
</organism>
<dbReference type="Gene3D" id="3.30.2010.10">
    <property type="entry name" value="Metalloproteases ('zincins'), catalytic domain"/>
    <property type="match status" value="1"/>
</dbReference>
<gene>
    <name evidence="12" type="primary">htpX</name>
    <name evidence="14" type="ORF">ADH67_06970</name>
</gene>
<feature type="binding site" evidence="12">
    <location>
        <position position="228"/>
    </location>
    <ligand>
        <name>Zn(2+)</name>
        <dbReference type="ChEBI" id="CHEBI:29105"/>
        <note>catalytic</note>
    </ligand>
</feature>
<feature type="transmembrane region" description="Helical" evidence="12">
    <location>
        <begin position="160"/>
        <end position="181"/>
    </location>
</feature>
<feature type="transmembrane region" description="Helical" evidence="12">
    <location>
        <begin position="7"/>
        <end position="32"/>
    </location>
</feature>
<dbReference type="GO" id="GO:0006508">
    <property type="term" value="P:proteolysis"/>
    <property type="evidence" value="ECO:0007669"/>
    <property type="project" value="UniProtKB-KW"/>
</dbReference>
<keyword evidence="3 12" id="KW-1003">Cell membrane</keyword>
<keyword evidence="15" id="KW-1185">Reference proteome</keyword>
<feature type="binding site" evidence="12">
    <location>
        <position position="154"/>
    </location>
    <ligand>
        <name>Zn(2+)</name>
        <dbReference type="ChEBI" id="CHEBI:29105"/>
        <note>catalytic</note>
    </ligand>
</feature>
<dbReference type="EMBL" id="NHMP01000003">
    <property type="protein sequence ID" value="OXE49859.1"/>
    <property type="molecule type" value="Genomic_DNA"/>
</dbReference>
<dbReference type="GO" id="GO:0004222">
    <property type="term" value="F:metalloendopeptidase activity"/>
    <property type="evidence" value="ECO:0007669"/>
    <property type="project" value="UniProtKB-UniRule"/>
</dbReference>
<keyword evidence="8 12" id="KW-0862">Zinc</keyword>
<keyword evidence="11 12" id="KW-0472">Membrane</keyword>
<dbReference type="Pfam" id="PF01435">
    <property type="entry name" value="Peptidase_M48"/>
    <property type="match status" value="1"/>
</dbReference>
<evidence type="ECO:0000256" key="4">
    <source>
        <dbReference type="ARBA" id="ARBA00022670"/>
    </source>
</evidence>
<comment type="caution">
    <text evidence="14">The sequence shown here is derived from an EMBL/GenBank/DDBJ whole genome shotgun (WGS) entry which is preliminary data.</text>
</comment>
<evidence type="ECO:0000256" key="8">
    <source>
        <dbReference type="ARBA" id="ARBA00022833"/>
    </source>
</evidence>
<dbReference type="GeneID" id="78361764"/>
<evidence type="ECO:0000256" key="7">
    <source>
        <dbReference type="ARBA" id="ARBA00022801"/>
    </source>
</evidence>